<dbReference type="RefSeq" id="WP_343955612.1">
    <property type="nucleotide sequence ID" value="NZ_BAAAMN010000003.1"/>
</dbReference>
<keyword evidence="3" id="KW-1185">Reference proteome</keyword>
<dbReference type="Proteomes" id="UP001501461">
    <property type="component" value="Unassembled WGS sequence"/>
</dbReference>
<evidence type="ECO:0000256" key="1">
    <source>
        <dbReference type="SAM" id="MobiDB-lite"/>
    </source>
</evidence>
<dbReference type="EMBL" id="BAAAMN010000003">
    <property type="protein sequence ID" value="GAA2025216.1"/>
    <property type="molecule type" value="Genomic_DNA"/>
</dbReference>
<evidence type="ECO:0000313" key="3">
    <source>
        <dbReference type="Proteomes" id="UP001501461"/>
    </source>
</evidence>
<protein>
    <recommendedName>
        <fullName evidence="4">Cell division protein FtsB</fullName>
    </recommendedName>
</protein>
<evidence type="ECO:0008006" key="4">
    <source>
        <dbReference type="Google" id="ProtNLM"/>
    </source>
</evidence>
<dbReference type="Pfam" id="PF04977">
    <property type="entry name" value="DivIC"/>
    <property type="match status" value="1"/>
</dbReference>
<name>A0ABN2TYR7_9MICC</name>
<sequence length="250" mass="27984">MPKSAPPPKDEHDDDVVITDAPAPVTSINKPSAAKTPAERAAGKKDKPAATKETSSKPGKRRAADPAPDDEDVQPAPRSKMREKLLRTAQQTDKKPKNRNTKRIDDDIWDRQDRAASFEDDPEPARQFSGRTVALLAVLFIAALIMAQPLQMLLEQQSDITHAQQQLAGENERQEELETQLQRWEDPAYVEQQARERFNMVMPGERKYMVIDEDDENTLAPEPGVAALDEHVEMGWADRLWGSVLSSGQE</sequence>
<comment type="caution">
    <text evidence="2">The sequence shown here is derived from an EMBL/GenBank/DDBJ whole genome shotgun (WGS) entry which is preliminary data.</text>
</comment>
<evidence type="ECO:0000313" key="2">
    <source>
        <dbReference type="EMBL" id="GAA2025216.1"/>
    </source>
</evidence>
<gene>
    <name evidence="2" type="ORF">GCM10009720_01210</name>
</gene>
<accession>A0ABN2TYR7</accession>
<organism evidence="2 3">
    <name type="scientific">Yaniella flava</name>
    <dbReference type="NCBI Taxonomy" id="287930"/>
    <lineage>
        <taxon>Bacteria</taxon>
        <taxon>Bacillati</taxon>
        <taxon>Actinomycetota</taxon>
        <taxon>Actinomycetes</taxon>
        <taxon>Micrococcales</taxon>
        <taxon>Micrococcaceae</taxon>
        <taxon>Yaniella</taxon>
    </lineage>
</organism>
<feature type="compositionally biased region" description="Basic and acidic residues" evidence="1">
    <location>
        <begin position="37"/>
        <end position="50"/>
    </location>
</feature>
<feature type="region of interest" description="Disordered" evidence="1">
    <location>
        <begin position="1"/>
        <end position="108"/>
    </location>
</feature>
<dbReference type="InterPro" id="IPR007060">
    <property type="entry name" value="FtsL/DivIC"/>
</dbReference>
<reference evidence="2 3" key="1">
    <citation type="journal article" date="2019" name="Int. J. Syst. Evol. Microbiol.">
        <title>The Global Catalogue of Microorganisms (GCM) 10K type strain sequencing project: providing services to taxonomists for standard genome sequencing and annotation.</title>
        <authorList>
            <consortium name="The Broad Institute Genomics Platform"/>
            <consortium name="The Broad Institute Genome Sequencing Center for Infectious Disease"/>
            <person name="Wu L."/>
            <person name="Ma J."/>
        </authorList>
    </citation>
    <scope>NUCLEOTIDE SEQUENCE [LARGE SCALE GENOMIC DNA]</scope>
    <source>
        <strain evidence="2 3">JCM 13595</strain>
    </source>
</reference>
<proteinExistence type="predicted"/>